<reference evidence="9" key="1">
    <citation type="submission" date="2022-12" db="EMBL/GenBank/DDBJ databases">
        <title>Paracoccus onchidii sp. nov., isolated from a marine invertebrate from the South China Sea.</title>
        <authorList>
            <person name="Xu S."/>
            <person name="Liu Z."/>
            <person name="Xu Y."/>
        </authorList>
    </citation>
    <scope>NUCLEOTIDE SEQUENCE</scope>
    <source>
        <strain evidence="9">Z330</strain>
    </source>
</reference>
<evidence type="ECO:0000256" key="5">
    <source>
        <dbReference type="ARBA" id="ARBA00039147"/>
    </source>
</evidence>
<accession>A0ABT4ZD58</accession>
<evidence type="ECO:0000256" key="7">
    <source>
        <dbReference type="ARBA" id="ARBA00049006"/>
    </source>
</evidence>
<dbReference type="SUPFAM" id="SSF56796">
    <property type="entry name" value="Dehydroquinate synthase-like"/>
    <property type="match status" value="1"/>
</dbReference>
<dbReference type="RefSeq" id="WP_271888422.1">
    <property type="nucleotide sequence ID" value="NZ_JAQBIE010000008.1"/>
</dbReference>
<dbReference type="EMBL" id="JAQBIE010000008">
    <property type="protein sequence ID" value="MDB6177294.1"/>
    <property type="molecule type" value="Genomic_DNA"/>
</dbReference>
<keyword evidence="2" id="KW-0560">Oxidoreductase</keyword>
<comment type="catalytic activity">
    <reaction evidence="7">
        <text>glycerol + NAD(+) = dihydroxyacetone + NADH + H(+)</text>
        <dbReference type="Rhea" id="RHEA:13769"/>
        <dbReference type="ChEBI" id="CHEBI:15378"/>
        <dbReference type="ChEBI" id="CHEBI:16016"/>
        <dbReference type="ChEBI" id="CHEBI:17754"/>
        <dbReference type="ChEBI" id="CHEBI:57540"/>
        <dbReference type="ChEBI" id="CHEBI:57945"/>
        <dbReference type="EC" id="1.1.1.6"/>
    </reaction>
</comment>
<feature type="domain" description="Alcohol dehydrogenase iron-type/glycerol dehydrogenase GldA" evidence="8">
    <location>
        <begin position="10"/>
        <end position="152"/>
    </location>
</feature>
<comment type="caution">
    <text evidence="9">The sequence shown here is derived from an EMBL/GenBank/DDBJ whole genome shotgun (WGS) entry which is preliminary data.</text>
</comment>
<evidence type="ECO:0000313" key="9">
    <source>
        <dbReference type="EMBL" id="MDB6177294.1"/>
    </source>
</evidence>
<dbReference type="PANTHER" id="PTHR43616:SF5">
    <property type="entry name" value="GLYCEROL DEHYDROGENASE 1"/>
    <property type="match status" value="1"/>
</dbReference>
<keyword evidence="3" id="KW-0520">NAD</keyword>
<evidence type="ECO:0000256" key="4">
    <source>
        <dbReference type="ARBA" id="ARBA00037918"/>
    </source>
</evidence>
<proteinExistence type="predicted"/>
<evidence type="ECO:0000256" key="3">
    <source>
        <dbReference type="ARBA" id="ARBA00023027"/>
    </source>
</evidence>
<evidence type="ECO:0000256" key="1">
    <source>
        <dbReference type="ARBA" id="ARBA00022723"/>
    </source>
</evidence>
<protein>
    <recommendedName>
        <fullName evidence="6">Glycerol dehydrogenase</fullName>
        <ecNumber evidence="5">1.1.1.6</ecNumber>
    </recommendedName>
</protein>
<dbReference type="PIRSF" id="PIRSF000112">
    <property type="entry name" value="Glycerol_dehydrogenase"/>
    <property type="match status" value="1"/>
</dbReference>
<sequence length="369" mass="39468">MIAIGFPLIYRQEAGLLARLGELVKPFGQRPYVIADAFVRERYGDTVRASIEAAGLTMAFDEFAGECSPQAIDDAAAGLRSGSHDCIIGLGGGKAIDTAKAVKIQTSVPVIIMPTIASNDSPTSRLAITYEQDGRFIGPRFMATNPEAVFVDSDVILQAPVRFFSAGIADALVTRFEAEQVVAAGKPNFFDARPTEAALCLARHCYDVIRAHGPDAVADVVAQRHSLAVEKVTEANILLSGIGFEGCGVAGAHAIGMALSLLPDAKGILHGEEVAIGLLAQLYLEGRDDAFMDDMLDFYGKVRLPRSFAEIGLAKPSEADLRRVADFAARPGSRVHNMNRPVDADDVLRALHDVIERGQGYPALHRMPA</sequence>
<dbReference type="Pfam" id="PF00465">
    <property type="entry name" value="Fe-ADH"/>
    <property type="match status" value="1"/>
</dbReference>
<gene>
    <name evidence="9" type="ORF">PAF17_07195</name>
</gene>
<dbReference type="PANTHER" id="PTHR43616">
    <property type="entry name" value="GLYCEROL DEHYDROGENASE"/>
    <property type="match status" value="1"/>
</dbReference>
<comment type="pathway">
    <text evidence="4">Polyol metabolism; glycerol fermentation; glycerone phosphate from glycerol (oxidative route): step 1/2.</text>
</comment>
<evidence type="ECO:0000259" key="8">
    <source>
        <dbReference type="Pfam" id="PF00465"/>
    </source>
</evidence>
<evidence type="ECO:0000256" key="2">
    <source>
        <dbReference type="ARBA" id="ARBA00023002"/>
    </source>
</evidence>
<dbReference type="Gene3D" id="3.40.50.1970">
    <property type="match status" value="1"/>
</dbReference>
<name>A0ABT4ZD58_9RHOB</name>
<evidence type="ECO:0000256" key="6">
    <source>
        <dbReference type="ARBA" id="ARBA00040132"/>
    </source>
</evidence>
<evidence type="ECO:0000313" key="10">
    <source>
        <dbReference type="Proteomes" id="UP001165641"/>
    </source>
</evidence>
<keyword evidence="1" id="KW-0479">Metal-binding</keyword>
<dbReference type="Proteomes" id="UP001165641">
    <property type="component" value="Unassembled WGS sequence"/>
</dbReference>
<dbReference type="InterPro" id="IPR001670">
    <property type="entry name" value="ADH_Fe/GldA"/>
</dbReference>
<dbReference type="EC" id="1.1.1.6" evidence="5"/>
<dbReference type="CDD" id="cd08170">
    <property type="entry name" value="GlyDH"/>
    <property type="match status" value="1"/>
</dbReference>
<keyword evidence="10" id="KW-1185">Reference proteome</keyword>
<dbReference type="InterPro" id="IPR016205">
    <property type="entry name" value="Glycerol_DH"/>
</dbReference>
<dbReference type="Gene3D" id="1.20.1090.10">
    <property type="entry name" value="Dehydroquinate synthase-like - alpha domain"/>
    <property type="match status" value="1"/>
</dbReference>
<dbReference type="NCBIfam" id="NF006941">
    <property type="entry name" value="PRK09423.1"/>
    <property type="match status" value="1"/>
</dbReference>
<organism evidence="9 10">
    <name type="scientific">Paracoccus onchidii</name>
    <dbReference type="NCBI Taxonomy" id="3017813"/>
    <lineage>
        <taxon>Bacteria</taxon>
        <taxon>Pseudomonadati</taxon>
        <taxon>Pseudomonadota</taxon>
        <taxon>Alphaproteobacteria</taxon>
        <taxon>Rhodobacterales</taxon>
        <taxon>Paracoccaceae</taxon>
        <taxon>Paracoccus</taxon>
    </lineage>
</organism>